<evidence type="ECO:0000256" key="11">
    <source>
        <dbReference type="RuleBase" id="RU079119"/>
    </source>
</evidence>
<keyword evidence="5 11" id="KW-0472">Membrane</keyword>
<dbReference type="EC" id="2.3.1.225" evidence="11"/>
<organism evidence="13 14">
    <name type="scientific">Metschnikowia bicuspidata var. bicuspidata NRRL YB-4993</name>
    <dbReference type="NCBI Taxonomy" id="869754"/>
    <lineage>
        <taxon>Eukaryota</taxon>
        <taxon>Fungi</taxon>
        <taxon>Dikarya</taxon>
        <taxon>Ascomycota</taxon>
        <taxon>Saccharomycotina</taxon>
        <taxon>Pichiomycetes</taxon>
        <taxon>Metschnikowiaceae</taxon>
        <taxon>Metschnikowia</taxon>
    </lineage>
</organism>
<feature type="transmembrane region" description="Helical" evidence="11">
    <location>
        <begin position="69"/>
        <end position="89"/>
    </location>
</feature>
<comment type="catalytic activity">
    <reaction evidence="10 11">
        <text>L-cysteinyl-[protein] + hexadecanoyl-CoA = S-hexadecanoyl-L-cysteinyl-[protein] + CoA</text>
        <dbReference type="Rhea" id="RHEA:36683"/>
        <dbReference type="Rhea" id="RHEA-COMP:10131"/>
        <dbReference type="Rhea" id="RHEA-COMP:11032"/>
        <dbReference type="ChEBI" id="CHEBI:29950"/>
        <dbReference type="ChEBI" id="CHEBI:57287"/>
        <dbReference type="ChEBI" id="CHEBI:57379"/>
        <dbReference type="ChEBI" id="CHEBI:74151"/>
        <dbReference type="EC" id="2.3.1.225"/>
    </reaction>
</comment>
<keyword evidence="2 11" id="KW-0808">Transferase</keyword>
<feature type="transmembrane region" description="Helical" evidence="11">
    <location>
        <begin position="101"/>
        <end position="121"/>
    </location>
</feature>
<feature type="transmembrane region" description="Helical" evidence="11">
    <location>
        <begin position="261"/>
        <end position="288"/>
    </location>
</feature>
<dbReference type="PANTHER" id="PTHR22883">
    <property type="entry name" value="ZINC FINGER DHHC DOMAIN CONTAINING PROTEIN"/>
    <property type="match status" value="1"/>
</dbReference>
<dbReference type="GeneID" id="30028961"/>
<keyword evidence="14" id="KW-1185">Reference proteome</keyword>
<keyword evidence="3 11" id="KW-0812">Transmembrane</keyword>
<evidence type="ECO:0000256" key="1">
    <source>
        <dbReference type="ARBA" id="ARBA00004477"/>
    </source>
</evidence>
<evidence type="ECO:0000256" key="9">
    <source>
        <dbReference type="ARBA" id="ARBA00023463"/>
    </source>
</evidence>
<evidence type="ECO:0000256" key="7">
    <source>
        <dbReference type="ARBA" id="ARBA00023288"/>
    </source>
</evidence>
<proteinExistence type="inferred from homology"/>
<protein>
    <recommendedName>
        <fullName evidence="11">Palmitoyltransferase</fullName>
        <ecNumber evidence="11">2.3.1.225</ecNumber>
    </recommendedName>
</protein>
<evidence type="ECO:0000256" key="5">
    <source>
        <dbReference type="ARBA" id="ARBA00023136"/>
    </source>
</evidence>
<evidence type="ECO:0000256" key="10">
    <source>
        <dbReference type="ARBA" id="ARBA00048048"/>
    </source>
</evidence>
<dbReference type="EMBL" id="LXTC01000003">
    <property type="protein sequence ID" value="OBA21633.1"/>
    <property type="molecule type" value="Genomic_DNA"/>
</dbReference>
<dbReference type="OrthoDB" id="9909019at2759"/>
<dbReference type="STRING" id="869754.A0A1A0HCI7"/>
<keyword evidence="7" id="KW-0449">Lipoprotein</keyword>
<dbReference type="Pfam" id="PF01529">
    <property type="entry name" value="DHHC"/>
    <property type="match status" value="1"/>
</dbReference>
<evidence type="ECO:0000313" key="13">
    <source>
        <dbReference type="EMBL" id="OBA21633.1"/>
    </source>
</evidence>
<comment type="subcellular location">
    <subcellularLocation>
        <location evidence="1">Endoplasmic reticulum membrane</location>
        <topology evidence="1">Multi-pass membrane protein</topology>
    </subcellularLocation>
</comment>
<comment type="similarity">
    <text evidence="9">Belongs to the DHHC palmitoyltransferase family. ERF2/ZDHHC9 subfamily.</text>
</comment>
<dbReference type="InterPro" id="IPR039859">
    <property type="entry name" value="PFA4/ZDH16/20/ERF2-like"/>
</dbReference>
<comment type="caution">
    <text evidence="13">The sequence shown here is derived from an EMBL/GenBank/DDBJ whole genome shotgun (WGS) entry which is preliminary data.</text>
</comment>
<evidence type="ECO:0000256" key="8">
    <source>
        <dbReference type="ARBA" id="ARBA00023315"/>
    </source>
</evidence>
<accession>A0A1A0HCI7</accession>
<dbReference type="InterPro" id="IPR001594">
    <property type="entry name" value="Palmitoyltrfase_DHHC"/>
</dbReference>
<dbReference type="Proteomes" id="UP000092555">
    <property type="component" value="Unassembled WGS sequence"/>
</dbReference>
<name>A0A1A0HCI7_9ASCO</name>
<dbReference type="AlphaFoldDB" id="A0A1A0HCI7"/>
<dbReference type="GO" id="GO:0031211">
    <property type="term" value="C:endoplasmic reticulum palmitoyltransferase complex"/>
    <property type="evidence" value="ECO:0007669"/>
    <property type="project" value="EnsemblFungi"/>
</dbReference>
<dbReference type="GO" id="GO:0097038">
    <property type="term" value="C:perinuclear endoplasmic reticulum"/>
    <property type="evidence" value="ECO:0007669"/>
    <property type="project" value="EnsemblFungi"/>
</dbReference>
<dbReference type="GO" id="GO:0032541">
    <property type="term" value="C:cortical endoplasmic reticulum"/>
    <property type="evidence" value="ECO:0007669"/>
    <property type="project" value="EnsemblFungi"/>
</dbReference>
<dbReference type="RefSeq" id="XP_018712143.1">
    <property type="nucleotide sequence ID" value="XM_018855985.1"/>
</dbReference>
<sequence length="360" mass="41466">MLESRARLPFVFRPGVSIIHKLVANWLLTDPNYVIDSDPSKLKNYQVQKHQDMGAWYLCGGRLRTGKKLPLNVIVALVMITCAVLFFIYEAPWTWSHLSPAVPVMFAYLWFLTAMFFVKAATLDPGIQPRNLHVPFDASLLERQNGPDEYFNTVSLPYFSDRVNGVTVKYCATCHIWRAPRMSHCAVCNSCVLVHDHHCVFLNNCVGYRNYRYFLWFLLTCVITSVYLATFTFLHCFWYRYSHVVEDGVLVNSFKASISQSPATFFLALAGCLASVYPLMLLGFHIFLTANNLTTREYLNYVRPLADTDDTYVNVYDRKSMMRNMWLTWVATPQCLSLLRPTEQYLDGDFTKERVPVLSA</sequence>
<comment type="domain">
    <text evidence="11">The DHHC domain is required for palmitoyltransferase activity.</text>
</comment>
<evidence type="ECO:0000256" key="3">
    <source>
        <dbReference type="ARBA" id="ARBA00022692"/>
    </source>
</evidence>
<keyword evidence="4 11" id="KW-1133">Transmembrane helix</keyword>
<evidence type="ECO:0000256" key="6">
    <source>
        <dbReference type="ARBA" id="ARBA00023139"/>
    </source>
</evidence>
<feature type="domain" description="Palmitoyltransferase DHHC" evidence="12">
    <location>
        <begin position="169"/>
        <end position="301"/>
    </location>
</feature>
<keyword evidence="6" id="KW-0564">Palmitate</keyword>
<dbReference type="PROSITE" id="PS50216">
    <property type="entry name" value="DHHC"/>
    <property type="match status" value="1"/>
</dbReference>
<evidence type="ECO:0000259" key="12">
    <source>
        <dbReference type="Pfam" id="PF01529"/>
    </source>
</evidence>
<dbReference type="GO" id="GO:0005789">
    <property type="term" value="C:endoplasmic reticulum membrane"/>
    <property type="evidence" value="ECO:0007669"/>
    <property type="project" value="UniProtKB-SubCell"/>
</dbReference>
<feature type="transmembrane region" description="Helical" evidence="11">
    <location>
        <begin position="213"/>
        <end position="241"/>
    </location>
</feature>
<dbReference type="GO" id="GO:0006612">
    <property type="term" value="P:protein targeting to membrane"/>
    <property type="evidence" value="ECO:0007669"/>
    <property type="project" value="EnsemblFungi"/>
</dbReference>
<reference evidence="13 14" key="1">
    <citation type="submission" date="2016-05" db="EMBL/GenBank/DDBJ databases">
        <title>Comparative genomics of biotechnologically important yeasts.</title>
        <authorList>
            <consortium name="DOE Joint Genome Institute"/>
            <person name="Riley R."/>
            <person name="Haridas S."/>
            <person name="Wolfe K.H."/>
            <person name="Lopes M.R."/>
            <person name="Hittinger C.T."/>
            <person name="Goker M."/>
            <person name="Salamov A."/>
            <person name="Wisecaver J."/>
            <person name="Long T.M."/>
            <person name="Aerts A.L."/>
            <person name="Barry K."/>
            <person name="Choi C."/>
            <person name="Clum A."/>
            <person name="Coughlan A.Y."/>
            <person name="Deshpande S."/>
            <person name="Douglass A.P."/>
            <person name="Hanson S.J."/>
            <person name="Klenk H.-P."/>
            <person name="LaButti K."/>
            <person name="Lapidus A."/>
            <person name="Lindquist E."/>
            <person name="Lipzen A."/>
            <person name="Meier-kolthoff J.P."/>
            <person name="Ohm R.A."/>
            <person name="Otillar R.P."/>
            <person name="Pangilinan J."/>
            <person name="Peng Y."/>
            <person name="Rokas A."/>
            <person name="Rosa C.A."/>
            <person name="Scheuner C."/>
            <person name="Sibirny A.A."/>
            <person name="Slot J.C."/>
            <person name="Stielow J.B."/>
            <person name="Sun H."/>
            <person name="Kurtzman C.P."/>
            <person name="Blackwell M."/>
            <person name="Grigoriev I.V."/>
            <person name="Jeffries T.W."/>
        </authorList>
    </citation>
    <scope>NUCLEOTIDE SEQUENCE [LARGE SCALE GENOMIC DNA]</scope>
    <source>
        <strain evidence="13 14">NRRL YB-4993</strain>
    </source>
</reference>
<dbReference type="PANTHER" id="PTHR22883:SF43">
    <property type="entry name" value="PALMITOYLTRANSFERASE APP"/>
    <property type="match status" value="1"/>
</dbReference>
<keyword evidence="8 11" id="KW-0012">Acyltransferase</keyword>
<evidence type="ECO:0000256" key="4">
    <source>
        <dbReference type="ARBA" id="ARBA00022989"/>
    </source>
</evidence>
<evidence type="ECO:0000256" key="2">
    <source>
        <dbReference type="ARBA" id="ARBA00022679"/>
    </source>
</evidence>
<evidence type="ECO:0000313" key="14">
    <source>
        <dbReference type="Proteomes" id="UP000092555"/>
    </source>
</evidence>
<dbReference type="GO" id="GO:0005794">
    <property type="term" value="C:Golgi apparatus"/>
    <property type="evidence" value="ECO:0007669"/>
    <property type="project" value="TreeGrafter"/>
</dbReference>
<gene>
    <name evidence="13" type="ORF">METBIDRAFT_32120</name>
</gene>
<dbReference type="GO" id="GO:0019706">
    <property type="term" value="F:protein-cysteine S-palmitoyltransferase activity"/>
    <property type="evidence" value="ECO:0007669"/>
    <property type="project" value="UniProtKB-EC"/>
</dbReference>